<proteinExistence type="predicted"/>
<evidence type="ECO:0000313" key="1">
    <source>
        <dbReference type="EMBL" id="CUR61704.1"/>
    </source>
</evidence>
<name>A0A2P2CI70_9ZZZZ</name>
<reference evidence="1" key="1">
    <citation type="submission" date="2015-08" db="EMBL/GenBank/DDBJ databases">
        <authorList>
            <person name="Babu N.S."/>
            <person name="Beckwith C.J."/>
            <person name="Beseler K.G."/>
            <person name="Brison A."/>
            <person name="Carone J.V."/>
            <person name="Caskin T.P."/>
            <person name="Diamond M."/>
            <person name="Durham M.E."/>
            <person name="Foxe J.M."/>
            <person name="Go M."/>
            <person name="Henderson B.A."/>
            <person name="Jones I.B."/>
            <person name="McGettigan J.A."/>
            <person name="Micheletti S.J."/>
            <person name="Nasrallah M.E."/>
            <person name="Ortiz D."/>
            <person name="Piller C.R."/>
            <person name="Privatt S.R."/>
            <person name="Schneider S.L."/>
            <person name="Sharp S."/>
            <person name="Smith T.C."/>
            <person name="Stanton J.D."/>
            <person name="Ullery H.E."/>
            <person name="Wilson R.J."/>
            <person name="Serrano M.G."/>
            <person name="Buck G."/>
            <person name="Lee V."/>
            <person name="Wang Y."/>
            <person name="Carvalho R."/>
            <person name="Voegtly L."/>
            <person name="Shi R."/>
            <person name="Duckworth R."/>
            <person name="Johnson A."/>
            <person name="Loviza R."/>
            <person name="Walstead R."/>
            <person name="Shah Z."/>
            <person name="Kiflezghi M."/>
            <person name="Wade K."/>
            <person name="Ball S.L."/>
            <person name="Bradley K.W."/>
            <person name="Asai D.J."/>
            <person name="Bowman C.A."/>
            <person name="Russell D.A."/>
            <person name="Pope W.H."/>
            <person name="Jacobs-Sera D."/>
            <person name="Hendrix R.W."/>
            <person name="Hatfull G.F."/>
        </authorList>
    </citation>
    <scope>NUCLEOTIDE SEQUENCE</scope>
</reference>
<organism evidence="1">
    <name type="scientific">metagenome</name>
    <dbReference type="NCBI Taxonomy" id="256318"/>
    <lineage>
        <taxon>unclassified sequences</taxon>
        <taxon>metagenomes</taxon>
    </lineage>
</organism>
<protein>
    <submittedName>
        <fullName evidence="1">Uncharacterized protein</fullName>
    </submittedName>
</protein>
<accession>A0A2P2CI70</accession>
<sequence>MDVRPLDERGPLSDWDDATRLWVSYNEKDKLVGIEGNRAALNSLARHLLTLTRPEAVPGYNLSWEAESGWFETDEVGLHIMLAE</sequence>
<dbReference type="AlphaFoldDB" id="A0A2P2CI70"/>
<gene>
    <name evidence="1" type="ORF">NOCA150004</name>
</gene>
<dbReference type="EMBL" id="CZKB01000025">
    <property type="protein sequence ID" value="CUR61704.1"/>
    <property type="molecule type" value="Genomic_DNA"/>
</dbReference>